<feature type="compositionally biased region" description="Polar residues" evidence="1">
    <location>
        <begin position="107"/>
        <end position="123"/>
    </location>
</feature>
<dbReference type="AlphaFoldDB" id="U4KUS4"/>
<sequence>MTESRRSSDPRHESDDETDNNTAMGVMDEGSLFDLEWNITSLSSPRQRTASPPQTTASPLSVPPLAPIAPMFKTPHPPSNESRKKSPISNHHNKVKSPAVDDEASEQVASRTNTPSVSDTVNTPPVRHRRQREESAGDADAANTTAGKSQIASTLPDSKRRRKSASTKGKDRAVDDEAPEAASRTNTPSVAETDEPPSQSTNKCQREASSDVADTANTTAAKSQIGSTSRASKRQKPLTSTKGKGPATAQKLTSQADIPTIAAVQSQVKPTSHGGKKASPSVSAALVLPSTTGNPNVAGTATPKTTPPTSRKRKRTPIDTVAHADQAETAPPTTKRSKVSQFTDTDPDATENAAGESQVEAPSASSTRKPSTSNQATRKGKGKKPAVPHGKKKGKSQAVDNRDPEEVASPTNEEPSWVRDAVEPNGSTNAVTKDMTPQKVDKKTVMEIKMKEMAKKQHEKEKAAHQEKCEVFRFMEQHPEFVSEDRMQITFTENVIRDVNTYMEEAYRDSGDQGNDWRCGDFGCWGPLLEIFELTGKTMSWKCPSRSEWLQNQRGMEWLLYQVLVNAGIQAIKPLKKAQFDDKDEEGWWIKFKAVALATHIDWKAALGHSRIPFKPFVADAHTQKINLKTFLGDLMTELIRRLSEPGKDVDRIPDDELYNLP</sequence>
<feature type="compositionally biased region" description="Basic residues" evidence="1">
    <location>
        <begin position="378"/>
        <end position="395"/>
    </location>
</feature>
<evidence type="ECO:0000256" key="1">
    <source>
        <dbReference type="SAM" id="MobiDB-lite"/>
    </source>
</evidence>
<protein>
    <submittedName>
        <fullName evidence="2">Uncharacterized protein</fullName>
    </submittedName>
</protein>
<dbReference type="Proteomes" id="UP000018144">
    <property type="component" value="Unassembled WGS sequence"/>
</dbReference>
<feature type="compositionally biased region" description="Polar residues" evidence="1">
    <location>
        <begin position="363"/>
        <end position="377"/>
    </location>
</feature>
<proteinExistence type="predicted"/>
<name>U4KUS4_PYROM</name>
<reference evidence="2 3" key="1">
    <citation type="journal article" date="2013" name="PLoS Genet.">
        <title>The genome and development-dependent transcriptomes of Pyronema confluens: a window into fungal evolution.</title>
        <authorList>
            <person name="Traeger S."/>
            <person name="Altegoer F."/>
            <person name="Freitag M."/>
            <person name="Gabaldon T."/>
            <person name="Kempken F."/>
            <person name="Kumar A."/>
            <person name="Marcet-Houben M."/>
            <person name="Poggeler S."/>
            <person name="Stajich J.E."/>
            <person name="Nowrousian M."/>
        </authorList>
    </citation>
    <scope>NUCLEOTIDE SEQUENCE [LARGE SCALE GENOMIC DNA]</scope>
    <source>
        <strain evidence="3">CBS 100304</strain>
        <tissue evidence="2">Vegetative mycelium</tissue>
    </source>
</reference>
<feature type="region of interest" description="Disordered" evidence="1">
    <location>
        <begin position="1"/>
        <end position="440"/>
    </location>
</feature>
<feature type="compositionally biased region" description="Polar residues" evidence="1">
    <location>
        <begin position="331"/>
        <end position="344"/>
    </location>
</feature>
<keyword evidence="3" id="KW-1185">Reference proteome</keyword>
<feature type="compositionally biased region" description="Polar residues" evidence="1">
    <location>
        <begin position="289"/>
        <end position="299"/>
    </location>
</feature>
<feature type="compositionally biased region" description="Polar residues" evidence="1">
    <location>
        <begin position="183"/>
        <end position="203"/>
    </location>
</feature>
<gene>
    <name evidence="2" type="ORF">PCON_03834</name>
</gene>
<evidence type="ECO:0000313" key="3">
    <source>
        <dbReference type="Proteomes" id="UP000018144"/>
    </source>
</evidence>
<feature type="compositionally biased region" description="Low complexity" evidence="1">
    <location>
        <begin position="300"/>
        <end position="309"/>
    </location>
</feature>
<accession>U4KUS4</accession>
<feature type="compositionally biased region" description="Polar residues" evidence="1">
    <location>
        <begin position="250"/>
        <end position="270"/>
    </location>
</feature>
<feature type="compositionally biased region" description="Polar residues" evidence="1">
    <location>
        <begin position="215"/>
        <end position="230"/>
    </location>
</feature>
<feature type="compositionally biased region" description="Low complexity" evidence="1">
    <location>
        <begin position="138"/>
        <end position="147"/>
    </location>
</feature>
<dbReference type="EMBL" id="HF935218">
    <property type="protein sequence ID" value="CCX04852.1"/>
    <property type="molecule type" value="Genomic_DNA"/>
</dbReference>
<feature type="compositionally biased region" description="Basic and acidic residues" evidence="1">
    <location>
        <begin position="1"/>
        <end position="14"/>
    </location>
</feature>
<evidence type="ECO:0000313" key="2">
    <source>
        <dbReference type="EMBL" id="CCX04852.1"/>
    </source>
</evidence>
<dbReference type="STRING" id="1076935.U4KUS4"/>
<organism evidence="2 3">
    <name type="scientific">Pyronema omphalodes (strain CBS 100304)</name>
    <name type="common">Pyronema confluens</name>
    <dbReference type="NCBI Taxonomy" id="1076935"/>
    <lineage>
        <taxon>Eukaryota</taxon>
        <taxon>Fungi</taxon>
        <taxon>Dikarya</taxon>
        <taxon>Ascomycota</taxon>
        <taxon>Pezizomycotina</taxon>
        <taxon>Pezizomycetes</taxon>
        <taxon>Pezizales</taxon>
        <taxon>Pyronemataceae</taxon>
        <taxon>Pyronema</taxon>
    </lineage>
</organism>
<feature type="compositionally biased region" description="Polar residues" evidence="1">
    <location>
        <begin position="38"/>
        <end position="59"/>
    </location>
</feature>